<dbReference type="PANTHER" id="PTHR43063">
    <property type="entry name" value="4FE-4S CLUSTER CONTAINING PARA FAMILY ATPASE PROTEIN"/>
    <property type="match status" value="1"/>
</dbReference>
<protein>
    <submittedName>
        <fullName evidence="5">Iron-sulfur cluster carrier protein</fullName>
    </submittedName>
</protein>
<dbReference type="RefSeq" id="WP_233452842.1">
    <property type="nucleotide sequence ID" value="NZ_VWXL01000095.1"/>
</dbReference>
<dbReference type="InterPro" id="IPR027417">
    <property type="entry name" value="P-loop_NTPase"/>
</dbReference>
<dbReference type="Gene3D" id="3.40.50.300">
    <property type="entry name" value="P-loop containing nucleotide triphosphate hydrolases"/>
    <property type="match status" value="1"/>
</dbReference>
<keyword evidence="1" id="KW-0479">Metal-binding</keyword>
<evidence type="ECO:0000259" key="4">
    <source>
        <dbReference type="PROSITE" id="PS51379"/>
    </source>
</evidence>
<dbReference type="PROSITE" id="PS00198">
    <property type="entry name" value="4FE4S_FER_1"/>
    <property type="match status" value="1"/>
</dbReference>
<keyword evidence="3" id="KW-0411">Iron-sulfur</keyword>
<dbReference type="PANTHER" id="PTHR43063:SF1">
    <property type="entry name" value="4FE-4S CLUSTER CONTAINING PARA FAMILY ATPASE PROTEIN"/>
    <property type="match status" value="1"/>
</dbReference>
<keyword evidence="2" id="KW-0408">Iron</keyword>
<feature type="domain" description="4Fe-4S ferredoxin-type" evidence="4">
    <location>
        <begin position="98"/>
        <end position="127"/>
    </location>
</feature>
<organism evidence="5 6">
    <name type="scientific">Caproicibacter fermentans</name>
    <dbReference type="NCBI Taxonomy" id="2576756"/>
    <lineage>
        <taxon>Bacteria</taxon>
        <taxon>Bacillati</taxon>
        <taxon>Bacillota</taxon>
        <taxon>Clostridia</taxon>
        <taxon>Eubacteriales</taxon>
        <taxon>Acutalibacteraceae</taxon>
        <taxon>Caproicibacter</taxon>
    </lineage>
</organism>
<sequence>MPDTTVMVEGGEMRIAVLSGKGGTGKTFLSVNLAAAAKDAAYVDCDVEEPNGFLFLKPEIEKEESVEVAVPEIDESACDGCRSCVRFCRFNALAFLKGKPRVFPELCHSCGGCSLLCPKEAIRERKRAVGVIEHGRAGGVSFLSGTLNSGEATGVPIIRQMIREIPAAPVTVIDCPPGSSCSVMESIKGADFCLLVTEPTLFGLENLKLVLQLARTFHKPCAIVVNKATDSTKMMEAAAREFQIPIFARIPYDAELARASAQGNLAAGRETFRPIFLNLLETLKGSEEKEA</sequence>
<reference evidence="5 6" key="1">
    <citation type="submission" date="2019-09" db="EMBL/GenBank/DDBJ databases">
        <title>Genome sequence of Clostridium sp. EA1.</title>
        <authorList>
            <person name="Poehlein A."/>
            <person name="Bengelsdorf F.R."/>
            <person name="Daniel R."/>
        </authorList>
    </citation>
    <scope>NUCLEOTIDE SEQUENCE [LARGE SCALE GENOMIC DNA]</scope>
    <source>
        <strain evidence="5 6">EA1</strain>
    </source>
</reference>
<dbReference type="SUPFAM" id="SSF52540">
    <property type="entry name" value="P-loop containing nucleoside triphosphate hydrolases"/>
    <property type="match status" value="1"/>
</dbReference>
<dbReference type="GO" id="GO:0046872">
    <property type="term" value="F:metal ion binding"/>
    <property type="evidence" value="ECO:0007669"/>
    <property type="project" value="UniProtKB-KW"/>
</dbReference>
<accession>A0A6N8I3J1</accession>
<dbReference type="InterPro" id="IPR002586">
    <property type="entry name" value="CobQ/CobB/MinD/ParA_Nub-bd_dom"/>
</dbReference>
<dbReference type="SUPFAM" id="SSF54862">
    <property type="entry name" value="4Fe-4S ferredoxins"/>
    <property type="match status" value="1"/>
</dbReference>
<dbReference type="GO" id="GO:0051536">
    <property type="term" value="F:iron-sulfur cluster binding"/>
    <property type="evidence" value="ECO:0007669"/>
    <property type="project" value="UniProtKB-KW"/>
</dbReference>
<evidence type="ECO:0000256" key="3">
    <source>
        <dbReference type="ARBA" id="ARBA00023014"/>
    </source>
</evidence>
<dbReference type="InterPro" id="IPR017896">
    <property type="entry name" value="4Fe4S_Fe-S-bd"/>
</dbReference>
<comment type="caution">
    <text evidence="5">The sequence shown here is derived from an EMBL/GenBank/DDBJ whole genome shotgun (WGS) entry which is preliminary data.</text>
</comment>
<dbReference type="Gene3D" id="3.30.70.20">
    <property type="match status" value="1"/>
</dbReference>
<dbReference type="PROSITE" id="PS51379">
    <property type="entry name" value="4FE4S_FER_2"/>
    <property type="match status" value="2"/>
</dbReference>
<evidence type="ECO:0000313" key="6">
    <source>
        <dbReference type="Proteomes" id="UP000469440"/>
    </source>
</evidence>
<keyword evidence="6" id="KW-1185">Reference proteome</keyword>
<dbReference type="Pfam" id="PF00037">
    <property type="entry name" value="Fer4"/>
    <property type="match status" value="2"/>
</dbReference>
<dbReference type="AlphaFoldDB" id="A0A6N8I3J1"/>
<name>A0A6N8I3J1_9FIRM</name>
<dbReference type="EMBL" id="VWXL01000095">
    <property type="protein sequence ID" value="MVB12495.1"/>
    <property type="molecule type" value="Genomic_DNA"/>
</dbReference>
<feature type="domain" description="4Fe-4S ferredoxin-type" evidence="4">
    <location>
        <begin position="69"/>
        <end position="95"/>
    </location>
</feature>
<dbReference type="InterPro" id="IPR017900">
    <property type="entry name" value="4Fe4S_Fe_S_CS"/>
</dbReference>
<evidence type="ECO:0000256" key="1">
    <source>
        <dbReference type="ARBA" id="ARBA00022723"/>
    </source>
</evidence>
<dbReference type="Pfam" id="PF01656">
    <property type="entry name" value="CbiA"/>
    <property type="match status" value="1"/>
</dbReference>
<evidence type="ECO:0000313" key="5">
    <source>
        <dbReference type="EMBL" id="MVB12495.1"/>
    </source>
</evidence>
<evidence type="ECO:0000256" key="2">
    <source>
        <dbReference type="ARBA" id="ARBA00023004"/>
    </source>
</evidence>
<gene>
    <name evidence="5" type="ORF">CAFE_32350</name>
</gene>
<proteinExistence type="predicted"/>
<dbReference type="Proteomes" id="UP000469440">
    <property type="component" value="Unassembled WGS sequence"/>
</dbReference>